<dbReference type="OrthoDB" id="2963492at2"/>
<keyword evidence="1" id="KW-0472">Membrane</keyword>
<evidence type="ECO:0000256" key="1">
    <source>
        <dbReference type="SAM" id="Phobius"/>
    </source>
</evidence>
<protein>
    <submittedName>
        <fullName evidence="2">Uncharacterized protein</fullName>
    </submittedName>
</protein>
<evidence type="ECO:0000313" key="2">
    <source>
        <dbReference type="EMBL" id="SER05787.1"/>
    </source>
</evidence>
<dbReference type="NCBIfam" id="NF038403">
    <property type="entry name" value="perm_prefix_1"/>
    <property type="match status" value="1"/>
</dbReference>
<dbReference type="InterPro" id="IPR036259">
    <property type="entry name" value="MFS_trans_sf"/>
</dbReference>
<dbReference type="RefSeq" id="WP_091775442.1">
    <property type="nucleotide sequence ID" value="NZ_FOES01000043.1"/>
</dbReference>
<reference evidence="2 3" key="1">
    <citation type="submission" date="2016-10" db="EMBL/GenBank/DDBJ databases">
        <authorList>
            <person name="de Groot N.N."/>
        </authorList>
    </citation>
    <scope>NUCLEOTIDE SEQUENCE [LARGE SCALE GENOMIC DNA]</scope>
    <source>
        <strain evidence="2 3">DSM 21633</strain>
    </source>
</reference>
<dbReference type="SUPFAM" id="SSF103473">
    <property type="entry name" value="MFS general substrate transporter"/>
    <property type="match status" value="1"/>
</dbReference>
<feature type="transmembrane region" description="Helical" evidence="1">
    <location>
        <begin position="184"/>
        <end position="206"/>
    </location>
</feature>
<feature type="transmembrane region" description="Helical" evidence="1">
    <location>
        <begin position="123"/>
        <end position="142"/>
    </location>
</feature>
<keyword evidence="1" id="KW-0812">Transmembrane</keyword>
<dbReference type="EMBL" id="FOES01000043">
    <property type="protein sequence ID" value="SER05787.1"/>
    <property type="molecule type" value="Genomic_DNA"/>
</dbReference>
<dbReference type="AlphaFoldDB" id="A0A1H9L3R9"/>
<feature type="transmembrane region" description="Helical" evidence="1">
    <location>
        <begin position="95"/>
        <end position="117"/>
    </location>
</feature>
<organism evidence="2 3">
    <name type="scientific">Piscibacillus halophilus</name>
    <dbReference type="NCBI Taxonomy" id="571933"/>
    <lineage>
        <taxon>Bacteria</taxon>
        <taxon>Bacillati</taxon>
        <taxon>Bacillota</taxon>
        <taxon>Bacilli</taxon>
        <taxon>Bacillales</taxon>
        <taxon>Bacillaceae</taxon>
        <taxon>Piscibacillus</taxon>
    </lineage>
</organism>
<accession>A0A1H9L3R9</accession>
<keyword evidence="3" id="KW-1185">Reference proteome</keyword>
<dbReference type="Proteomes" id="UP000199427">
    <property type="component" value="Unassembled WGS sequence"/>
</dbReference>
<proteinExistence type="predicted"/>
<name>A0A1H9L3R9_9BACI</name>
<gene>
    <name evidence="2" type="ORF">SAMN05216362_14321</name>
</gene>
<feature type="transmembrane region" description="Helical" evidence="1">
    <location>
        <begin position="154"/>
        <end position="178"/>
    </location>
</feature>
<dbReference type="STRING" id="571933.SAMN05216362_14321"/>
<dbReference type="InterPro" id="IPR047928">
    <property type="entry name" value="Perm_prefix_1"/>
</dbReference>
<evidence type="ECO:0000313" key="3">
    <source>
        <dbReference type="Proteomes" id="UP000199427"/>
    </source>
</evidence>
<keyword evidence="1" id="KW-1133">Transmembrane helix</keyword>
<sequence>MNLNEQVKKYIEDLFKEVGRSQQLFDLKQELTTNMHERIKDYKNQDMTDEEAFKEAKVSMGDLSGLVEDMREVGRQEAKKEVYDSMTNRISTGGIVIGVMVILFGILMTFSMFFMGIEPVAKSGTSIFIVIGVTVLTYSLLARETKKKYAMNQVRAGLYALAVGLMLFGVFVAVTSGLATGELFVAFSAAMIFLVFGIGLLVLLMLTEKMDRKK</sequence>